<dbReference type="PROSITE" id="PS00010">
    <property type="entry name" value="ASX_HYDROXYL"/>
    <property type="match status" value="1"/>
</dbReference>
<accession>A0AAV7HW69</accession>
<dbReference type="PROSITE" id="PS50026">
    <property type="entry name" value="EGF_3"/>
    <property type="match status" value="1"/>
</dbReference>
<feature type="signal peptide" evidence="6">
    <location>
        <begin position="1"/>
        <end position="18"/>
    </location>
</feature>
<keyword evidence="1 5" id="KW-0245">EGF-like domain</keyword>
<dbReference type="Gene3D" id="2.10.25.10">
    <property type="entry name" value="Laminin"/>
    <property type="match status" value="1"/>
</dbReference>
<organism evidence="8 9">
    <name type="scientific">Cotesia glomerata</name>
    <name type="common">Lepidopteran parasitic wasp</name>
    <name type="synonym">Apanteles glomeratus</name>
    <dbReference type="NCBI Taxonomy" id="32391"/>
    <lineage>
        <taxon>Eukaryota</taxon>
        <taxon>Metazoa</taxon>
        <taxon>Ecdysozoa</taxon>
        <taxon>Arthropoda</taxon>
        <taxon>Hexapoda</taxon>
        <taxon>Insecta</taxon>
        <taxon>Pterygota</taxon>
        <taxon>Neoptera</taxon>
        <taxon>Endopterygota</taxon>
        <taxon>Hymenoptera</taxon>
        <taxon>Apocrita</taxon>
        <taxon>Ichneumonoidea</taxon>
        <taxon>Braconidae</taxon>
        <taxon>Microgastrinae</taxon>
        <taxon>Cotesia</taxon>
    </lineage>
</organism>
<reference evidence="8 9" key="1">
    <citation type="journal article" date="2021" name="J. Hered.">
        <title>A chromosome-level genome assembly of the parasitoid wasp, Cotesia glomerata (Hymenoptera: Braconidae).</title>
        <authorList>
            <person name="Pinto B.J."/>
            <person name="Weis J.J."/>
            <person name="Gamble T."/>
            <person name="Ode P.J."/>
            <person name="Paul R."/>
            <person name="Zaspel J.M."/>
        </authorList>
    </citation>
    <scope>NUCLEOTIDE SEQUENCE [LARGE SCALE GENOMIC DNA]</scope>
    <source>
        <strain evidence="8">CgM1</strain>
    </source>
</reference>
<dbReference type="InterPro" id="IPR000742">
    <property type="entry name" value="EGF"/>
</dbReference>
<comment type="caution">
    <text evidence="8">The sequence shown here is derived from an EMBL/GenBank/DDBJ whole genome shotgun (WGS) entry which is preliminary data.</text>
</comment>
<evidence type="ECO:0000256" key="1">
    <source>
        <dbReference type="ARBA" id="ARBA00022536"/>
    </source>
</evidence>
<dbReference type="CDD" id="cd00054">
    <property type="entry name" value="EGF_CA"/>
    <property type="match status" value="1"/>
</dbReference>
<dbReference type="Proteomes" id="UP000826195">
    <property type="component" value="Unassembled WGS sequence"/>
</dbReference>
<dbReference type="InterPro" id="IPR001881">
    <property type="entry name" value="EGF-like_Ca-bd_dom"/>
</dbReference>
<keyword evidence="4 5" id="KW-1015">Disulfide bond</keyword>
<keyword evidence="9" id="KW-1185">Reference proteome</keyword>
<feature type="chain" id="PRO_5043742492" description="EGF-like domain-containing protein" evidence="6">
    <location>
        <begin position="19"/>
        <end position="441"/>
    </location>
</feature>
<protein>
    <recommendedName>
        <fullName evidence="7">EGF-like domain-containing protein</fullName>
    </recommendedName>
</protein>
<keyword evidence="3" id="KW-0677">Repeat</keyword>
<dbReference type="SUPFAM" id="SSF57196">
    <property type="entry name" value="EGF/Laminin"/>
    <property type="match status" value="1"/>
</dbReference>
<dbReference type="InterPro" id="IPR049883">
    <property type="entry name" value="NOTCH1_EGF-like"/>
</dbReference>
<dbReference type="Pfam" id="PF07645">
    <property type="entry name" value="EGF_CA"/>
    <property type="match status" value="1"/>
</dbReference>
<dbReference type="PROSITE" id="PS01187">
    <property type="entry name" value="EGF_CA"/>
    <property type="match status" value="1"/>
</dbReference>
<evidence type="ECO:0000256" key="4">
    <source>
        <dbReference type="ARBA" id="ARBA00023157"/>
    </source>
</evidence>
<evidence type="ECO:0000313" key="8">
    <source>
        <dbReference type="EMBL" id="KAH0535626.1"/>
    </source>
</evidence>
<feature type="domain" description="EGF-like" evidence="7">
    <location>
        <begin position="359"/>
        <end position="399"/>
    </location>
</feature>
<dbReference type="EMBL" id="JAHXZJ010002982">
    <property type="protein sequence ID" value="KAH0535626.1"/>
    <property type="molecule type" value="Genomic_DNA"/>
</dbReference>
<dbReference type="SMART" id="SM00179">
    <property type="entry name" value="EGF_CA"/>
    <property type="match status" value="1"/>
</dbReference>
<name>A0AAV7HW69_COTGL</name>
<dbReference type="InterPro" id="IPR000152">
    <property type="entry name" value="EGF-type_Asp/Asn_hydroxyl_site"/>
</dbReference>
<evidence type="ECO:0000259" key="7">
    <source>
        <dbReference type="PROSITE" id="PS50026"/>
    </source>
</evidence>
<feature type="disulfide bond" evidence="5">
    <location>
        <begin position="370"/>
        <end position="387"/>
    </location>
</feature>
<evidence type="ECO:0000256" key="5">
    <source>
        <dbReference type="PROSITE-ProRule" id="PRU00076"/>
    </source>
</evidence>
<dbReference type="AlphaFoldDB" id="A0AAV7HW69"/>
<sequence length="441" mass="51491">MAVVQVFITLMIIKIINSLSLVNKSLEIGDTWEEYDDPLLGVPLKFNNLVTNISSEDETEDYNPIVGAPINKTWSDLYLLTQDENLDESFFLNWDVEETIRDAAYYIRDHKFNDFDRRYYRNMSDYEKTSSSRLYQEFAKPRLNSLHWQVLKYCNGGFFQCLKYVDSMIKKTSPKRLDDILYVIIKNNWSRKTHNQQINVLDNQCKSSRDNYSPFQGPLERFQWRTSVSYYLCWYTILNRPEMKHFNESCDNFANCLDDKYFTNNKDPRADDKIPFACAFYSFCPDPCCPLKHVSSILDCSKSLLNPCLINSKKEYNNCYFPFENNYNFNSLISNKLNLTCDCDEPGYEWSSKFGLCIDIDECSTNLHDCWPESHTVCVNLPGSFDCVCELGYEYDNGTEKCKNNYAVQNVLRQSLSIVSSTPQSLFDIIVNSLTKKIDIL</sequence>
<dbReference type="InterPro" id="IPR018097">
    <property type="entry name" value="EGF_Ca-bd_CS"/>
</dbReference>
<dbReference type="FunFam" id="2.10.25.10:FF:000038">
    <property type="entry name" value="Fibrillin 2"/>
    <property type="match status" value="1"/>
</dbReference>
<proteinExistence type="predicted"/>
<comment type="caution">
    <text evidence="5">Lacks conserved residue(s) required for the propagation of feature annotation.</text>
</comment>
<evidence type="ECO:0000313" key="9">
    <source>
        <dbReference type="Proteomes" id="UP000826195"/>
    </source>
</evidence>
<evidence type="ECO:0000256" key="6">
    <source>
        <dbReference type="SAM" id="SignalP"/>
    </source>
</evidence>
<gene>
    <name evidence="8" type="ORF">KQX54_017748</name>
</gene>
<evidence type="ECO:0000256" key="3">
    <source>
        <dbReference type="ARBA" id="ARBA00022737"/>
    </source>
</evidence>
<evidence type="ECO:0000256" key="2">
    <source>
        <dbReference type="ARBA" id="ARBA00022729"/>
    </source>
</evidence>
<keyword evidence="2 6" id="KW-0732">Signal</keyword>
<dbReference type="GO" id="GO:0005509">
    <property type="term" value="F:calcium ion binding"/>
    <property type="evidence" value="ECO:0007669"/>
    <property type="project" value="InterPro"/>
</dbReference>